<dbReference type="AlphaFoldDB" id="A0A6G0VJ23"/>
<keyword evidence="2" id="KW-0479">Metal-binding</keyword>
<organism evidence="4 5">
    <name type="scientific">Aphis craccivora</name>
    <name type="common">Cowpea aphid</name>
    <dbReference type="NCBI Taxonomy" id="307492"/>
    <lineage>
        <taxon>Eukaryota</taxon>
        <taxon>Metazoa</taxon>
        <taxon>Ecdysozoa</taxon>
        <taxon>Arthropoda</taxon>
        <taxon>Hexapoda</taxon>
        <taxon>Insecta</taxon>
        <taxon>Pterygota</taxon>
        <taxon>Neoptera</taxon>
        <taxon>Paraneoptera</taxon>
        <taxon>Hemiptera</taxon>
        <taxon>Sternorrhyncha</taxon>
        <taxon>Aphidomorpha</taxon>
        <taxon>Aphidoidea</taxon>
        <taxon>Aphididae</taxon>
        <taxon>Aphidini</taxon>
        <taxon>Aphis</taxon>
        <taxon>Aphis</taxon>
    </lineage>
</organism>
<evidence type="ECO:0000256" key="1">
    <source>
        <dbReference type="ARBA" id="ARBA00001968"/>
    </source>
</evidence>
<evidence type="ECO:0000256" key="2">
    <source>
        <dbReference type="ARBA" id="ARBA00022723"/>
    </source>
</evidence>
<reference evidence="4 5" key="1">
    <citation type="submission" date="2019-08" db="EMBL/GenBank/DDBJ databases">
        <title>Whole genome of Aphis craccivora.</title>
        <authorList>
            <person name="Voronova N.V."/>
            <person name="Shulinski R.S."/>
            <person name="Bandarenka Y.V."/>
            <person name="Zhorov D.G."/>
            <person name="Warner D."/>
        </authorList>
    </citation>
    <scope>NUCLEOTIDE SEQUENCE [LARGE SCALE GENOMIC DNA]</scope>
    <source>
        <strain evidence="4">180601</strain>
        <tissue evidence="4">Whole Body</tissue>
    </source>
</reference>
<sequence length="183" mass="20943">MPPMTEDMWKDTAAKFEQRANFPHCFGAIDGKYIRNIKPSGTGSQHFNYKHYFSIVLLPIVDSNYKFVYVDIGSFGKDSDSTIFKNSTFWNLLQKNELNIPESCPILNTNINADYVFVVDEAISLSQHVLRPYEGRNLTKNKRISSIHLYVLRTSEQEDCKISRGPGPLVPTNFLLFPVTPIF</sequence>
<comment type="caution">
    <text evidence="4">The sequence shown here is derived from an EMBL/GenBank/DDBJ whole genome shotgun (WGS) entry which is preliminary data.</text>
</comment>
<name>A0A6G0VJ23_APHCR</name>
<gene>
    <name evidence="4" type="ORF">FWK35_00038569</name>
</gene>
<evidence type="ECO:0000313" key="4">
    <source>
        <dbReference type="EMBL" id="KAF0688951.1"/>
    </source>
</evidence>
<dbReference type="EMBL" id="VUJU01016444">
    <property type="protein sequence ID" value="KAF0688951.1"/>
    <property type="molecule type" value="Genomic_DNA"/>
</dbReference>
<dbReference type="InterPro" id="IPR027806">
    <property type="entry name" value="HARBI1_dom"/>
</dbReference>
<proteinExistence type="predicted"/>
<keyword evidence="5" id="KW-1185">Reference proteome</keyword>
<dbReference type="Pfam" id="PF13359">
    <property type="entry name" value="DDE_Tnp_4"/>
    <property type="match status" value="1"/>
</dbReference>
<dbReference type="GO" id="GO:0046872">
    <property type="term" value="F:metal ion binding"/>
    <property type="evidence" value="ECO:0007669"/>
    <property type="project" value="UniProtKB-KW"/>
</dbReference>
<dbReference type="Proteomes" id="UP000478052">
    <property type="component" value="Unassembled WGS sequence"/>
</dbReference>
<dbReference type="OrthoDB" id="6579366at2759"/>
<comment type="cofactor">
    <cofactor evidence="1">
        <name>a divalent metal cation</name>
        <dbReference type="ChEBI" id="CHEBI:60240"/>
    </cofactor>
</comment>
<protein>
    <submittedName>
        <fullName evidence="4">Protein ALP1-like</fullName>
    </submittedName>
</protein>
<accession>A0A6G0VJ23</accession>
<evidence type="ECO:0000313" key="5">
    <source>
        <dbReference type="Proteomes" id="UP000478052"/>
    </source>
</evidence>
<evidence type="ECO:0000259" key="3">
    <source>
        <dbReference type="Pfam" id="PF13359"/>
    </source>
</evidence>
<feature type="domain" description="DDE Tnp4" evidence="3">
    <location>
        <begin position="29"/>
        <end position="153"/>
    </location>
</feature>